<protein>
    <submittedName>
        <fullName evidence="1">Uncharacterized protein</fullName>
    </submittedName>
</protein>
<proteinExistence type="predicted"/>
<keyword evidence="2" id="KW-1185">Reference proteome</keyword>
<dbReference type="Proteomes" id="UP000006729">
    <property type="component" value="Chromosome 12"/>
</dbReference>
<dbReference type="EMBL" id="CM009301">
    <property type="protein sequence ID" value="KAI9384920.1"/>
    <property type="molecule type" value="Genomic_DNA"/>
</dbReference>
<evidence type="ECO:0000313" key="2">
    <source>
        <dbReference type="Proteomes" id="UP000006729"/>
    </source>
</evidence>
<sequence length="192" mass="21194">MALQIHPCIPIFFSLQKKPSHRLLLLPLRKPTKLKIKAKNPTSNPTPPNKKPTAVSPGRGFGSQSSTAATSSKTSGSWSKKKRKRNRRGRASIVWRTPVEKPGFIRQEYEATFKEMSRNENAFILAWIALGGIILVEDLVLAASGKSKKKIKILVCMSLYPSFIPIVGLFVAGTVACGVLKNLQNENVEDLK</sequence>
<reference evidence="1 2" key="1">
    <citation type="journal article" date="2006" name="Science">
        <title>The genome of black cottonwood, Populus trichocarpa (Torr. &amp; Gray).</title>
        <authorList>
            <person name="Tuskan G.A."/>
            <person name="Difazio S."/>
            <person name="Jansson S."/>
            <person name="Bohlmann J."/>
            <person name="Grigoriev I."/>
            <person name="Hellsten U."/>
            <person name="Putnam N."/>
            <person name="Ralph S."/>
            <person name="Rombauts S."/>
            <person name="Salamov A."/>
            <person name="Schein J."/>
            <person name="Sterck L."/>
            <person name="Aerts A."/>
            <person name="Bhalerao R.R."/>
            <person name="Bhalerao R.P."/>
            <person name="Blaudez D."/>
            <person name="Boerjan W."/>
            <person name="Brun A."/>
            <person name="Brunner A."/>
            <person name="Busov V."/>
            <person name="Campbell M."/>
            <person name="Carlson J."/>
            <person name="Chalot M."/>
            <person name="Chapman J."/>
            <person name="Chen G.L."/>
            <person name="Cooper D."/>
            <person name="Coutinho P.M."/>
            <person name="Couturier J."/>
            <person name="Covert S."/>
            <person name="Cronk Q."/>
            <person name="Cunningham R."/>
            <person name="Davis J."/>
            <person name="Degroeve S."/>
            <person name="Dejardin A."/>
            <person name="Depamphilis C."/>
            <person name="Detter J."/>
            <person name="Dirks B."/>
            <person name="Dubchak I."/>
            <person name="Duplessis S."/>
            <person name="Ehlting J."/>
            <person name="Ellis B."/>
            <person name="Gendler K."/>
            <person name="Goodstein D."/>
            <person name="Gribskov M."/>
            <person name="Grimwood J."/>
            <person name="Groover A."/>
            <person name="Gunter L."/>
            <person name="Hamberger B."/>
            <person name="Heinze B."/>
            <person name="Helariutta Y."/>
            <person name="Henrissat B."/>
            <person name="Holligan D."/>
            <person name="Holt R."/>
            <person name="Huang W."/>
            <person name="Islam-Faridi N."/>
            <person name="Jones S."/>
            <person name="Jones-Rhoades M."/>
            <person name="Jorgensen R."/>
            <person name="Joshi C."/>
            <person name="Kangasjarvi J."/>
            <person name="Karlsson J."/>
            <person name="Kelleher C."/>
            <person name="Kirkpatrick R."/>
            <person name="Kirst M."/>
            <person name="Kohler A."/>
            <person name="Kalluri U."/>
            <person name="Larimer F."/>
            <person name="Leebens-Mack J."/>
            <person name="Leple J.C."/>
            <person name="Locascio P."/>
            <person name="Lou Y."/>
            <person name="Lucas S."/>
            <person name="Martin F."/>
            <person name="Montanini B."/>
            <person name="Napoli C."/>
            <person name="Nelson D.R."/>
            <person name="Nelson C."/>
            <person name="Nieminen K."/>
            <person name="Nilsson O."/>
            <person name="Pereda V."/>
            <person name="Peter G."/>
            <person name="Philippe R."/>
            <person name="Pilate G."/>
            <person name="Poliakov A."/>
            <person name="Razumovskaya J."/>
            <person name="Richardson P."/>
            <person name="Rinaldi C."/>
            <person name="Ritland K."/>
            <person name="Rouze P."/>
            <person name="Ryaboy D."/>
            <person name="Schmutz J."/>
            <person name="Schrader J."/>
            <person name="Segerman B."/>
            <person name="Shin H."/>
            <person name="Siddiqui A."/>
            <person name="Sterky F."/>
            <person name="Terry A."/>
            <person name="Tsai C.J."/>
            <person name="Uberbacher E."/>
            <person name="Unneberg P."/>
            <person name="Vahala J."/>
            <person name="Wall K."/>
            <person name="Wessler S."/>
            <person name="Yang G."/>
            <person name="Yin T."/>
            <person name="Douglas C."/>
            <person name="Marra M."/>
            <person name="Sandberg G."/>
            <person name="Van de Peer Y."/>
            <person name="Rokhsar D."/>
        </authorList>
    </citation>
    <scope>NUCLEOTIDE SEQUENCE [LARGE SCALE GENOMIC DNA]</scope>
    <source>
        <strain evidence="2">cv. Nisqually</strain>
    </source>
</reference>
<name>A0ACC0S5T7_POPTR</name>
<evidence type="ECO:0000313" key="1">
    <source>
        <dbReference type="EMBL" id="KAI9384920.1"/>
    </source>
</evidence>
<organism evidence="1 2">
    <name type="scientific">Populus trichocarpa</name>
    <name type="common">Western balsam poplar</name>
    <name type="synonym">Populus balsamifera subsp. trichocarpa</name>
    <dbReference type="NCBI Taxonomy" id="3694"/>
    <lineage>
        <taxon>Eukaryota</taxon>
        <taxon>Viridiplantae</taxon>
        <taxon>Streptophyta</taxon>
        <taxon>Embryophyta</taxon>
        <taxon>Tracheophyta</taxon>
        <taxon>Spermatophyta</taxon>
        <taxon>Magnoliopsida</taxon>
        <taxon>eudicotyledons</taxon>
        <taxon>Gunneridae</taxon>
        <taxon>Pentapetalae</taxon>
        <taxon>rosids</taxon>
        <taxon>fabids</taxon>
        <taxon>Malpighiales</taxon>
        <taxon>Salicaceae</taxon>
        <taxon>Saliceae</taxon>
        <taxon>Populus</taxon>
    </lineage>
</organism>
<gene>
    <name evidence="1" type="ORF">POPTR_012G128000v4</name>
</gene>
<comment type="caution">
    <text evidence="1">The sequence shown here is derived from an EMBL/GenBank/DDBJ whole genome shotgun (WGS) entry which is preliminary data.</text>
</comment>
<accession>A0ACC0S5T7</accession>